<dbReference type="EMBL" id="CAJNIZ010014627">
    <property type="protein sequence ID" value="CAE7364342.1"/>
    <property type="molecule type" value="Genomic_DNA"/>
</dbReference>
<name>A0A812PNA9_SYMPI</name>
<evidence type="ECO:0000313" key="2">
    <source>
        <dbReference type="Proteomes" id="UP000649617"/>
    </source>
</evidence>
<keyword evidence="2" id="KW-1185">Reference proteome</keyword>
<dbReference type="OrthoDB" id="442820at2759"/>
<feature type="non-terminal residue" evidence="1">
    <location>
        <position position="1"/>
    </location>
</feature>
<proteinExistence type="predicted"/>
<evidence type="ECO:0000313" key="1">
    <source>
        <dbReference type="EMBL" id="CAE7364342.1"/>
    </source>
</evidence>
<organism evidence="1 2">
    <name type="scientific">Symbiodinium pilosum</name>
    <name type="common">Dinoflagellate</name>
    <dbReference type="NCBI Taxonomy" id="2952"/>
    <lineage>
        <taxon>Eukaryota</taxon>
        <taxon>Sar</taxon>
        <taxon>Alveolata</taxon>
        <taxon>Dinophyceae</taxon>
        <taxon>Suessiales</taxon>
        <taxon>Symbiodiniaceae</taxon>
        <taxon>Symbiodinium</taxon>
    </lineage>
</organism>
<comment type="caution">
    <text evidence="1">The sequence shown here is derived from an EMBL/GenBank/DDBJ whole genome shotgun (WGS) entry which is preliminary data.</text>
</comment>
<dbReference type="Proteomes" id="UP000649617">
    <property type="component" value="Unassembled WGS sequence"/>
</dbReference>
<sequence>MKAARMIRSEDCRNCEFVFKDPCHVLRTICGLVSASFDTCESVLFNDKTSVVPSIMNSHEWQNKFQWMQKVVAERPGFSGALKDWFARQRKLFQDLEVLNEIPGADAASQTCTVHAVRNAMECPAFAVNGRTFHLWSSTSGNREVFKEVAENMSNVVEAAMDRVQSELLSSIQCDWQVFHMGRWHQSQSMSLDELDTFEKLIRSRLRRLFRLAHEDADQGIRQFFQVVPILYEKYLSEMAEGTTPDNRTLWAFVFQDNIASVANAAGRLDELRPL</sequence>
<dbReference type="AlphaFoldDB" id="A0A812PNA9"/>
<reference evidence="1" key="1">
    <citation type="submission" date="2021-02" db="EMBL/GenBank/DDBJ databases">
        <authorList>
            <person name="Dougan E. K."/>
            <person name="Rhodes N."/>
            <person name="Thang M."/>
            <person name="Chan C."/>
        </authorList>
    </citation>
    <scope>NUCLEOTIDE SEQUENCE</scope>
</reference>
<accession>A0A812PNA9</accession>
<gene>
    <name evidence="1" type="primary">CRK3</name>
    <name evidence="1" type="ORF">SPIL2461_LOCUS8763</name>
</gene>
<protein>
    <submittedName>
        <fullName evidence="1">CRK3 protein</fullName>
    </submittedName>
</protein>